<dbReference type="SMART" id="SM00466">
    <property type="entry name" value="SRA"/>
    <property type="match status" value="1"/>
</dbReference>
<evidence type="ECO:0000313" key="3">
    <source>
        <dbReference type="EMBL" id="CAH1789439.1"/>
    </source>
</evidence>
<dbReference type="SUPFAM" id="SSF88697">
    <property type="entry name" value="PUA domain-like"/>
    <property type="match status" value="1"/>
</dbReference>
<comment type="subcellular location">
    <subcellularLocation>
        <location evidence="1">Nucleus</location>
    </subcellularLocation>
</comment>
<dbReference type="Gene3D" id="2.30.280.10">
    <property type="entry name" value="SRA-YDG"/>
    <property type="match status" value="1"/>
</dbReference>
<evidence type="ECO:0000256" key="2">
    <source>
        <dbReference type="SAM" id="MobiDB-lite"/>
    </source>
</evidence>
<evidence type="ECO:0000256" key="1">
    <source>
        <dbReference type="PROSITE-ProRule" id="PRU00358"/>
    </source>
</evidence>
<dbReference type="AlphaFoldDB" id="A0A8J1TV66"/>
<proteinExistence type="predicted"/>
<comment type="caution">
    <text evidence="3">The sequence shown here is derived from an EMBL/GenBank/DDBJ whole genome shotgun (WGS) entry which is preliminary data.</text>
</comment>
<protein>
    <submittedName>
        <fullName evidence="3">Uncharacterized protein</fullName>
    </submittedName>
</protein>
<dbReference type="PROSITE" id="PS51015">
    <property type="entry name" value="YDG"/>
    <property type="match status" value="1"/>
</dbReference>
<dbReference type="PANTHER" id="PTHR14140:SF27">
    <property type="entry name" value="OS04G0289800 PROTEIN"/>
    <property type="match status" value="1"/>
</dbReference>
<accession>A0A8J1TV66</accession>
<organism evidence="3 4">
    <name type="scientific">Owenia fusiformis</name>
    <name type="common">Polychaete worm</name>
    <dbReference type="NCBI Taxonomy" id="6347"/>
    <lineage>
        <taxon>Eukaryota</taxon>
        <taxon>Metazoa</taxon>
        <taxon>Spiralia</taxon>
        <taxon>Lophotrochozoa</taxon>
        <taxon>Annelida</taxon>
        <taxon>Polychaeta</taxon>
        <taxon>Sedentaria</taxon>
        <taxon>Canalipalpata</taxon>
        <taxon>Sabellida</taxon>
        <taxon>Oweniida</taxon>
        <taxon>Oweniidae</taxon>
        <taxon>Owenia</taxon>
    </lineage>
</organism>
<dbReference type="GO" id="GO:0044027">
    <property type="term" value="P:negative regulation of gene expression via chromosomal CpG island methylation"/>
    <property type="evidence" value="ECO:0007669"/>
    <property type="project" value="TreeGrafter"/>
</dbReference>
<name>A0A8J1TV66_OWEFU</name>
<feature type="region of interest" description="Disordered" evidence="2">
    <location>
        <begin position="273"/>
        <end position="422"/>
    </location>
</feature>
<keyword evidence="4" id="KW-1185">Reference proteome</keyword>
<gene>
    <name evidence="3" type="ORF">OFUS_LOCUS14795</name>
</gene>
<dbReference type="Proteomes" id="UP000749559">
    <property type="component" value="Unassembled WGS sequence"/>
</dbReference>
<dbReference type="InterPro" id="IPR003105">
    <property type="entry name" value="SRA_YDG"/>
</dbReference>
<feature type="compositionally biased region" description="Basic and acidic residues" evidence="2">
    <location>
        <begin position="333"/>
        <end position="350"/>
    </location>
</feature>
<dbReference type="InterPro" id="IPR036987">
    <property type="entry name" value="SRA-YDG_sf"/>
</dbReference>
<feature type="compositionally biased region" description="Low complexity" evidence="2">
    <location>
        <begin position="304"/>
        <end position="317"/>
    </location>
</feature>
<dbReference type="FunFam" id="2.30.280.10:FF:000005">
    <property type="entry name" value="E3 ubiquitin-protein ligase UHRF1"/>
    <property type="match status" value="1"/>
</dbReference>
<dbReference type="InterPro" id="IPR015947">
    <property type="entry name" value="PUA-like_sf"/>
</dbReference>
<dbReference type="GO" id="GO:0061630">
    <property type="term" value="F:ubiquitin protein ligase activity"/>
    <property type="evidence" value="ECO:0007669"/>
    <property type="project" value="TreeGrafter"/>
</dbReference>
<reference evidence="3" key="1">
    <citation type="submission" date="2022-03" db="EMBL/GenBank/DDBJ databases">
        <authorList>
            <person name="Martin C."/>
        </authorList>
    </citation>
    <scope>NUCLEOTIDE SEQUENCE</scope>
</reference>
<dbReference type="GO" id="GO:0016567">
    <property type="term" value="P:protein ubiquitination"/>
    <property type="evidence" value="ECO:0007669"/>
    <property type="project" value="TreeGrafter"/>
</dbReference>
<sequence length="422" mass="46172">MPSDYEKLRLQNIADNKKILAQLGLLNPFKPLPRVIKKAPKRKRLPSPQKPEKKLALEAAGENLENLGSVRGVSRRSCRIQGKAPLSKDEISAAVKEEIVHEPPRKCPPKREHVFGHIPGVEIGTVWQLRVDCCYAGVHRPTVAGISGNPQEGAYSVALSGGYEDDIDMGDCFTFTGSGGRDLKGTSNNPKNLRTAPQSKDQTLDRVNLALYQNVENKRPVRVIRGYKLHSPFAPEEGYRYDGLYQVEKAWFTTGMSGFGVWKFAFRRLKDQPPPPWTIVDTKSEPGDDVPDSQDSGVADLKSDPGSSRSASPSVDSLFGSNNSDTPSSQGNEVKDHLQGELADPKDKPESSSVLTEPTNKDEKEDPESNEGIDLNSNEKSAIEPNEETNGTSDKAELASKDQGSEKSVQECDGLQLFCDGS</sequence>
<dbReference type="InterPro" id="IPR045134">
    <property type="entry name" value="UHRF1/2-like"/>
</dbReference>
<evidence type="ECO:0000313" key="4">
    <source>
        <dbReference type="Proteomes" id="UP000749559"/>
    </source>
</evidence>
<dbReference type="EMBL" id="CAIIXF020000007">
    <property type="protein sequence ID" value="CAH1789439.1"/>
    <property type="molecule type" value="Genomic_DNA"/>
</dbReference>
<feature type="compositionally biased region" description="Basic and acidic residues" evidence="2">
    <location>
        <begin position="394"/>
        <end position="410"/>
    </location>
</feature>
<feature type="compositionally biased region" description="Polar residues" evidence="2">
    <location>
        <begin position="319"/>
        <end position="332"/>
    </location>
</feature>
<dbReference type="OrthoDB" id="2270193at2759"/>
<dbReference type="Pfam" id="PF02182">
    <property type="entry name" value="SAD_SRA"/>
    <property type="match status" value="1"/>
</dbReference>
<dbReference type="GO" id="GO:0005634">
    <property type="term" value="C:nucleus"/>
    <property type="evidence" value="ECO:0007669"/>
    <property type="project" value="UniProtKB-SubCell"/>
</dbReference>
<dbReference type="PANTHER" id="PTHR14140">
    <property type="entry name" value="E3 UBIQUITIN-PROTEIN LIGASE UHRF-RELATED"/>
    <property type="match status" value="1"/>
</dbReference>
<keyword evidence="1" id="KW-0539">Nucleus</keyword>